<reference evidence="1 2" key="1">
    <citation type="journal article" date="2020" name="Int. J. Med. Microbiol.">
        <title>Discovery of Paenibacillus larvae ERIC V: Phenotypic and genomic comparison to genotypes ERIC I-IV reveal different inventories of virulence factors which correlate with epidemiological prevalences of American Foulbrood.</title>
        <authorList>
            <person name="Beims H."/>
            <person name="Bunk B."/>
            <person name="Erler S."/>
            <person name="Mohr K.I."/>
            <person name="Sproer C."/>
            <person name="Pradella S."/>
            <person name="Gunther G."/>
            <person name="Rohde M."/>
            <person name="von der Ohe W."/>
            <person name="Steinert M."/>
        </authorList>
    </citation>
    <scope>NUCLEOTIDE SEQUENCE [LARGE SCALE GENOMIC DNA]</scope>
    <source>
        <strain evidence="1">Eric_V</strain>
    </source>
</reference>
<proteinExistence type="predicted"/>
<evidence type="ECO:0000313" key="1">
    <source>
        <dbReference type="EMBL" id="QHZ50844.1"/>
    </source>
</evidence>
<gene>
    <name evidence="1" type="ORF">ERICV_01688</name>
</gene>
<dbReference type="EMBL" id="CP019717">
    <property type="protein sequence ID" value="QHZ50844.1"/>
    <property type="molecule type" value="Genomic_DNA"/>
</dbReference>
<evidence type="ECO:0000313" key="2">
    <source>
        <dbReference type="Proteomes" id="UP000464330"/>
    </source>
</evidence>
<organism evidence="1 2">
    <name type="scientific">Paenibacillus larvae subsp. larvae</name>
    <dbReference type="NCBI Taxonomy" id="147375"/>
    <lineage>
        <taxon>Bacteria</taxon>
        <taxon>Bacillati</taxon>
        <taxon>Bacillota</taxon>
        <taxon>Bacilli</taxon>
        <taxon>Bacillales</taxon>
        <taxon>Paenibacillaceae</taxon>
        <taxon>Paenibacillus</taxon>
    </lineage>
</organism>
<accession>A0A6C0QQ52</accession>
<protein>
    <submittedName>
        <fullName evidence="1">Putative lipoprotein</fullName>
    </submittedName>
</protein>
<dbReference type="AlphaFoldDB" id="A0A6C0QQ52"/>
<dbReference type="RefSeq" id="WP_024093748.1">
    <property type="nucleotide sequence ID" value="NZ_CP019717.1"/>
</dbReference>
<keyword evidence="1" id="KW-0449">Lipoprotein</keyword>
<name>A0A6C0QQ52_9BACL</name>
<dbReference type="Proteomes" id="UP000464330">
    <property type="component" value="Chromosome"/>
</dbReference>
<sequence length="264" mass="30207">MVRVRNGQRNRRKTTAGNFLRRWGVFVSLSCILLLNGCLYPDEMRKQNNVNLQEYLPVVQQAVDVYREKTGVLPIKNSEIETPLYEKYVIDFQKLKERGLMSTLPPNAFESGGTYIYVLIHVEEKPEVRLMDLKGYQTVQELQAKVEGYKTKNGKLPKGEPVSNGFHYLDFTQLGMKDPQLKSLFNRNQTVSFVLHDSGKVGIDIAPDLAKEIEKQQLASKLEAKQDLREILIQSTPFVPVPSFSYHWEKGQPVPVLEPVQETP</sequence>